<gene>
    <name evidence="2" type="ORF">CB5_LOCUS24556</name>
</gene>
<protein>
    <submittedName>
        <fullName evidence="2">Uncharacterized protein</fullName>
    </submittedName>
</protein>
<sequence>MATPPHSYSSLSSLRRFLRPSPSPPSLAVHRTLCGGGGGGSESMAYRRSMLRAPPTVRAPGIRRNSCSFIGTVVAPVRRSGIDPEKSRAYTFLEVKRQRAHGASSSSSSSSSPSSFEILLAMRDKLAEISLRQFATK</sequence>
<proteinExistence type="predicted"/>
<evidence type="ECO:0000256" key="1">
    <source>
        <dbReference type="SAM" id="MobiDB-lite"/>
    </source>
</evidence>
<evidence type="ECO:0000313" key="2">
    <source>
        <dbReference type="EMBL" id="CAD1841345.1"/>
    </source>
</evidence>
<accession>A0A6V7QEU2</accession>
<name>A0A6V7QEU2_ANACO</name>
<dbReference type="EMBL" id="LR862135">
    <property type="protein sequence ID" value="CAD1841345.1"/>
    <property type="molecule type" value="Genomic_DNA"/>
</dbReference>
<organism evidence="2">
    <name type="scientific">Ananas comosus var. bracteatus</name>
    <name type="common">red pineapple</name>
    <dbReference type="NCBI Taxonomy" id="296719"/>
    <lineage>
        <taxon>Eukaryota</taxon>
        <taxon>Viridiplantae</taxon>
        <taxon>Streptophyta</taxon>
        <taxon>Embryophyta</taxon>
        <taxon>Tracheophyta</taxon>
        <taxon>Spermatophyta</taxon>
        <taxon>Magnoliopsida</taxon>
        <taxon>Liliopsida</taxon>
        <taxon>Poales</taxon>
        <taxon>Bromeliaceae</taxon>
        <taxon>Bromelioideae</taxon>
        <taxon>Ananas</taxon>
    </lineage>
</organism>
<feature type="compositionally biased region" description="Low complexity" evidence="1">
    <location>
        <begin position="1"/>
        <end position="15"/>
    </location>
</feature>
<feature type="region of interest" description="Disordered" evidence="1">
    <location>
        <begin position="1"/>
        <end position="41"/>
    </location>
</feature>
<reference evidence="2" key="1">
    <citation type="submission" date="2020-07" db="EMBL/GenBank/DDBJ databases">
        <authorList>
            <person name="Lin J."/>
        </authorList>
    </citation>
    <scope>NUCLEOTIDE SEQUENCE</scope>
</reference>
<dbReference type="AlphaFoldDB" id="A0A6V7QEU2"/>